<protein>
    <submittedName>
        <fullName evidence="2">Uncharacterized protein</fullName>
    </submittedName>
</protein>
<sequence>MGFSTAGGDHCGRGEGAERQGGREGGRLVKPRIFMKTPSVFSLSLAVVTHCSSAEGRQKGKETGEKARRGPAHLAIDLQAIKGNLPPRGHTDTDSRMDPGISNLEF</sequence>
<dbReference type="Proteomes" id="UP001619887">
    <property type="component" value="Unassembled WGS sequence"/>
</dbReference>
<gene>
    <name evidence="2" type="ORF">OYC64_016434</name>
</gene>
<feature type="region of interest" description="Disordered" evidence="1">
    <location>
        <begin position="1"/>
        <end position="30"/>
    </location>
</feature>
<dbReference type="AlphaFoldDB" id="A0ABD2HKY8"/>
<reference evidence="2 3" key="1">
    <citation type="journal article" date="2022" name="G3 (Bethesda)">
        <title>Evaluating Illumina-, Nanopore-, and PacBio-based genome assembly strategies with the bald notothen, Trematomus borchgrevinki.</title>
        <authorList>
            <person name="Rayamajhi N."/>
            <person name="Cheng C.C."/>
            <person name="Catchen J.M."/>
        </authorList>
    </citation>
    <scope>NUCLEOTIDE SEQUENCE [LARGE SCALE GENOMIC DNA]</scope>
    <source>
        <strain evidence="2">AGRC-2024</strain>
    </source>
</reference>
<organism evidence="2 3">
    <name type="scientific">Pagothenia borchgrevinki</name>
    <name type="common">Bald rockcod</name>
    <name type="synonym">Trematomus borchgrevinki</name>
    <dbReference type="NCBI Taxonomy" id="8213"/>
    <lineage>
        <taxon>Eukaryota</taxon>
        <taxon>Metazoa</taxon>
        <taxon>Chordata</taxon>
        <taxon>Craniata</taxon>
        <taxon>Vertebrata</taxon>
        <taxon>Euteleostomi</taxon>
        <taxon>Actinopterygii</taxon>
        <taxon>Neopterygii</taxon>
        <taxon>Teleostei</taxon>
        <taxon>Neoteleostei</taxon>
        <taxon>Acanthomorphata</taxon>
        <taxon>Eupercaria</taxon>
        <taxon>Perciformes</taxon>
        <taxon>Notothenioidei</taxon>
        <taxon>Nototheniidae</taxon>
        <taxon>Pagothenia</taxon>
    </lineage>
</organism>
<evidence type="ECO:0000313" key="3">
    <source>
        <dbReference type="Proteomes" id="UP001619887"/>
    </source>
</evidence>
<proteinExistence type="predicted"/>
<comment type="caution">
    <text evidence="2">The sequence shown here is derived from an EMBL/GenBank/DDBJ whole genome shotgun (WGS) entry which is preliminary data.</text>
</comment>
<dbReference type="EMBL" id="JBIYXZ010002068">
    <property type="protein sequence ID" value="KAL3066476.1"/>
    <property type="molecule type" value="Genomic_DNA"/>
</dbReference>
<evidence type="ECO:0000256" key="1">
    <source>
        <dbReference type="SAM" id="MobiDB-lite"/>
    </source>
</evidence>
<name>A0ABD2HKY8_PAGBO</name>
<accession>A0ABD2HKY8</accession>
<feature type="compositionally biased region" description="Basic and acidic residues" evidence="1">
    <location>
        <begin position="10"/>
        <end position="27"/>
    </location>
</feature>
<keyword evidence="3" id="KW-1185">Reference proteome</keyword>
<evidence type="ECO:0000313" key="2">
    <source>
        <dbReference type="EMBL" id="KAL3066476.1"/>
    </source>
</evidence>
<feature type="region of interest" description="Disordered" evidence="1">
    <location>
        <begin position="83"/>
        <end position="106"/>
    </location>
</feature>
<reference evidence="2 3" key="2">
    <citation type="journal article" date="2024" name="G3 (Bethesda)">
        <title>The genome of the cryopelagic Antarctic bald notothen, Trematomus borchgrevinki.</title>
        <authorList>
            <person name="Rayamajhi N."/>
            <person name="Rivera-Colon A.G."/>
            <person name="Minhas B.F."/>
            <person name="Cheng C.C."/>
            <person name="Catchen J.M."/>
        </authorList>
    </citation>
    <scope>NUCLEOTIDE SEQUENCE [LARGE SCALE GENOMIC DNA]</scope>
    <source>
        <strain evidence="2">AGRC-2024</strain>
    </source>
</reference>